<proteinExistence type="predicted"/>
<keyword evidence="3" id="KW-1185">Reference proteome</keyword>
<accession>A0A1H2GL33</accession>
<dbReference type="InterPro" id="IPR013429">
    <property type="entry name" value="Regulatory_FmdB_Zinc_ribbon"/>
</dbReference>
<dbReference type="AlphaFoldDB" id="A0A1H2GL33"/>
<dbReference type="Pfam" id="PF09723">
    <property type="entry name" value="Zn_ribbon_8"/>
    <property type="match status" value="1"/>
</dbReference>
<dbReference type="Proteomes" id="UP000199608">
    <property type="component" value="Unassembled WGS sequence"/>
</dbReference>
<feature type="domain" description="Putative regulatory protein FmdB zinc ribbon" evidence="1">
    <location>
        <begin position="1"/>
        <end position="41"/>
    </location>
</feature>
<protein>
    <submittedName>
        <fullName evidence="2">Putative regulatory protein, FmdB family</fullName>
    </submittedName>
</protein>
<dbReference type="NCBIfam" id="TIGR02605">
    <property type="entry name" value="CxxC_CxxC_SSSS"/>
    <property type="match status" value="1"/>
</dbReference>
<evidence type="ECO:0000259" key="1">
    <source>
        <dbReference type="SMART" id="SM00834"/>
    </source>
</evidence>
<name>A0A1H2GL33_9BACT</name>
<evidence type="ECO:0000313" key="3">
    <source>
        <dbReference type="Proteomes" id="UP000199608"/>
    </source>
</evidence>
<dbReference type="RefSeq" id="WP_092233626.1">
    <property type="nucleotide sequence ID" value="NZ_FNLL01000005.1"/>
</dbReference>
<dbReference type="EMBL" id="FNLL01000005">
    <property type="protein sequence ID" value="SDU20179.1"/>
    <property type="molecule type" value="Genomic_DNA"/>
</dbReference>
<dbReference type="SMART" id="SM00834">
    <property type="entry name" value="CxxC_CXXC_SSSS"/>
    <property type="match status" value="1"/>
</dbReference>
<evidence type="ECO:0000313" key="2">
    <source>
        <dbReference type="EMBL" id="SDU20179.1"/>
    </source>
</evidence>
<gene>
    <name evidence="2" type="ORF">SAMN04487931_105257</name>
</gene>
<sequence length="84" mass="8467">MPLYDFKCEDCGRNNEILIIGTQDMPACKSCGSTNMTKLLSAHSSSSGPVKNSMPGPGDTACCGSAPGQAQGCAGPGSCCGKSF</sequence>
<organism evidence="2 3">
    <name type="scientific">Desulfobacula phenolica</name>
    <dbReference type="NCBI Taxonomy" id="90732"/>
    <lineage>
        <taxon>Bacteria</taxon>
        <taxon>Pseudomonadati</taxon>
        <taxon>Thermodesulfobacteriota</taxon>
        <taxon>Desulfobacteria</taxon>
        <taxon>Desulfobacterales</taxon>
        <taxon>Desulfobacteraceae</taxon>
        <taxon>Desulfobacula</taxon>
    </lineage>
</organism>
<reference evidence="3" key="1">
    <citation type="submission" date="2016-10" db="EMBL/GenBank/DDBJ databases">
        <authorList>
            <person name="Varghese N."/>
            <person name="Submissions S."/>
        </authorList>
    </citation>
    <scope>NUCLEOTIDE SEQUENCE [LARGE SCALE GENOMIC DNA]</scope>
    <source>
        <strain evidence="3">DSM 3384</strain>
    </source>
</reference>